<sequence>MSQSLPERHSLHTERLHLEILHKDHADEMFSVLRNPIIYRYMDGRPDTPEALRQQYEKQSSNWDGRPISWHTWIMREKRANAAIGYIQATLNHAEKNAELAWVLSPLWTGKRYSSEAARRVMQELHHGGLVSTFTCTIDKRNAPSRHLAQSLGFAISNSLPVESQTWTLISKSIRE</sequence>
<dbReference type="PANTHER" id="PTHR43792:SF1">
    <property type="entry name" value="N-ACETYLTRANSFERASE DOMAIN-CONTAINING PROTEIN"/>
    <property type="match status" value="1"/>
</dbReference>
<name>A0ABM5PNA2_9CORY</name>
<dbReference type="PROSITE" id="PS51186">
    <property type="entry name" value="GNAT"/>
    <property type="match status" value="1"/>
</dbReference>
<evidence type="ECO:0000313" key="3">
    <source>
        <dbReference type="Proteomes" id="UP000019226"/>
    </source>
</evidence>
<reference evidence="3" key="1">
    <citation type="submission" date="2013-02" db="EMBL/GenBank/DDBJ databases">
        <title>The complete genome sequence of Corynebacterium casei LMG S-19264 (=DSM 44701).</title>
        <authorList>
            <person name="Ruckert C."/>
            <person name="Albersmeier A."/>
            <person name="Kalinowski J."/>
        </authorList>
    </citation>
    <scope>NUCLEOTIDE SEQUENCE [LARGE SCALE GENOMIC DNA]</scope>
    <source>
        <strain evidence="3">LMG S-19264</strain>
    </source>
</reference>
<gene>
    <name evidence="2" type="ORF">CCASEI_03925</name>
</gene>
<evidence type="ECO:0000259" key="1">
    <source>
        <dbReference type="PROSITE" id="PS51186"/>
    </source>
</evidence>
<dbReference type="EMBL" id="CP004350">
    <property type="protein sequence ID" value="AHI19363.1"/>
    <property type="molecule type" value="Genomic_DNA"/>
</dbReference>
<accession>A0ABM5PNA2</accession>
<proteinExistence type="predicted"/>
<dbReference type="SUPFAM" id="SSF55729">
    <property type="entry name" value="Acyl-CoA N-acyltransferases (Nat)"/>
    <property type="match status" value="1"/>
</dbReference>
<keyword evidence="3" id="KW-1185">Reference proteome</keyword>
<dbReference type="Pfam" id="PF13302">
    <property type="entry name" value="Acetyltransf_3"/>
    <property type="match status" value="1"/>
</dbReference>
<dbReference type="InterPro" id="IPR000182">
    <property type="entry name" value="GNAT_dom"/>
</dbReference>
<dbReference type="PANTHER" id="PTHR43792">
    <property type="entry name" value="GNAT FAMILY, PUTATIVE (AFU_ORTHOLOGUE AFUA_3G00765)-RELATED-RELATED"/>
    <property type="match status" value="1"/>
</dbReference>
<dbReference type="Gene3D" id="3.40.630.30">
    <property type="match status" value="1"/>
</dbReference>
<dbReference type="RefSeq" id="WP_006822479.1">
    <property type="nucleotide sequence ID" value="NZ_CP004350.1"/>
</dbReference>
<dbReference type="Proteomes" id="UP000019226">
    <property type="component" value="Chromosome"/>
</dbReference>
<feature type="domain" description="N-acetyltransferase" evidence="1">
    <location>
        <begin position="16"/>
        <end position="175"/>
    </location>
</feature>
<evidence type="ECO:0000313" key="2">
    <source>
        <dbReference type="EMBL" id="AHI19363.1"/>
    </source>
</evidence>
<protein>
    <submittedName>
        <fullName evidence="2">N-acetyltransferase GCN5</fullName>
    </submittedName>
</protein>
<organism evidence="2 3">
    <name type="scientific">Corynebacterium casei LMG S-19264</name>
    <dbReference type="NCBI Taxonomy" id="1285583"/>
    <lineage>
        <taxon>Bacteria</taxon>
        <taxon>Bacillati</taxon>
        <taxon>Actinomycetota</taxon>
        <taxon>Actinomycetes</taxon>
        <taxon>Mycobacteriales</taxon>
        <taxon>Corynebacteriaceae</taxon>
        <taxon>Corynebacterium</taxon>
    </lineage>
</organism>
<dbReference type="InterPro" id="IPR016181">
    <property type="entry name" value="Acyl_CoA_acyltransferase"/>
</dbReference>
<dbReference type="GeneID" id="96768553"/>
<dbReference type="InterPro" id="IPR051531">
    <property type="entry name" value="N-acetyltransferase"/>
</dbReference>